<keyword evidence="3" id="KW-0677">Repeat</keyword>
<keyword evidence="2" id="KW-0805">Transcription regulation</keyword>
<feature type="repeat" description="PPR" evidence="5">
    <location>
        <begin position="411"/>
        <end position="445"/>
    </location>
</feature>
<feature type="repeat" description="PPR" evidence="5">
    <location>
        <begin position="584"/>
        <end position="618"/>
    </location>
</feature>
<dbReference type="Pfam" id="PF01535">
    <property type="entry name" value="PPR"/>
    <property type="match status" value="3"/>
</dbReference>
<dbReference type="PANTHER" id="PTHR46935">
    <property type="entry name" value="OS01G0674700 PROTEIN"/>
    <property type="match status" value="1"/>
</dbReference>
<feature type="region of interest" description="Disordered" evidence="6">
    <location>
        <begin position="84"/>
        <end position="120"/>
    </location>
</feature>
<feature type="compositionally biased region" description="Basic and acidic residues" evidence="6">
    <location>
        <begin position="105"/>
        <end position="120"/>
    </location>
</feature>
<dbReference type="InterPro" id="IPR011990">
    <property type="entry name" value="TPR-like_helical_dom_sf"/>
</dbReference>
<dbReference type="EMBL" id="JABEZW010000011">
    <property type="protein sequence ID" value="MBA0780992.1"/>
    <property type="molecule type" value="Genomic_DNA"/>
</dbReference>
<evidence type="ECO:0000256" key="3">
    <source>
        <dbReference type="ARBA" id="ARBA00022737"/>
    </source>
</evidence>
<dbReference type="Pfam" id="PF02536">
    <property type="entry name" value="mTERF"/>
    <property type="match status" value="2"/>
</dbReference>
<dbReference type="Proteomes" id="UP000593568">
    <property type="component" value="Unassembled WGS sequence"/>
</dbReference>
<dbReference type="GO" id="GO:0009507">
    <property type="term" value="C:chloroplast"/>
    <property type="evidence" value="ECO:0007669"/>
    <property type="project" value="TreeGrafter"/>
</dbReference>
<accession>A0A7J9F6R4</accession>
<dbReference type="Pfam" id="PF13041">
    <property type="entry name" value="PPR_2"/>
    <property type="match status" value="1"/>
</dbReference>
<gene>
    <name evidence="7" type="ORF">Gotri_005026</name>
</gene>
<evidence type="ECO:0000256" key="5">
    <source>
        <dbReference type="PROSITE-ProRule" id="PRU00708"/>
    </source>
</evidence>
<dbReference type="Gene3D" id="1.25.40.10">
    <property type="entry name" value="Tetratricopeptide repeat domain"/>
    <property type="match status" value="3"/>
</dbReference>
<keyword evidence="2" id="KW-0804">Transcription</keyword>
<dbReference type="SUPFAM" id="SSF48452">
    <property type="entry name" value="TPR-like"/>
    <property type="match status" value="1"/>
</dbReference>
<feature type="repeat" description="PPR" evidence="5">
    <location>
        <begin position="631"/>
        <end position="665"/>
    </location>
</feature>
<dbReference type="PANTHER" id="PTHR46935:SF1">
    <property type="entry name" value="OS01G0674700 PROTEIN"/>
    <property type="match status" value="1"/>
</dbReference>
<dbReference type="FunFam" id="1.25.40.10:FF:000363">
    <property type="entry name" value="Pentatricopeptide repeat-containing protein"/>
    <property type="match status" value="1"/>
</dbReference>
<evidence type="ECO:0000256" key="4">
    <source>
        <dbReference type="ARBA" id="ARBA00022946"/>
    </source>
</evidence>
<evidence type="ECO:0000313" key="7">
    <source>
        <dbReference type="EMBL" id="MBA0780992.1"/>
    </source>
</evidence>
<dbReference type="PROSITE" id="PS51375">
    <property type="entry name" value="PPR"/>
    <property type="match status" value="4"/>
</dbReference>
<dbReference type="GO" id="GO:0009658">
    <property type="term" value="P:chloroplast organization"/>
    <property type="evidence" value="ECO:0007669"/>
    <property type="project" value="InterPro"/>
</dbReference>
<dbReference type="GO" id="GO:0003676">
    <property type="term" value="F:nucleic acid binding"/>
    <property type="evidence" value="ECO:0007669"/>
    <property type="project" value="InterPro"/>
</dbReference>
<evidence type="ECO:0000256" key="1">
    <source>
        <dbReference type="ARBA" id="ARBA00007692"/>
    </source>
</evidence>
<dbReference type="InterPro" id="IPR003690">
    <property type="entry name" value="MTERF"/>
</dbReference>
<keyword evidence="4" id="KW-0809">Transit peptide</keyword>
<evidence type="ECO:0000313" key="8">
    <source>
        <dbReference type="Proteomes" id="UP000593568"/>
    </source>
</evidence>
<dbReference type="SMART" id="SM00733">
    <property type="entry name" value="Mterf"/>
    <property type="match status" value="5"/>
</dbReference>
<dbReference type="InterPro" id="IPR038538">
    <property type="entry name" value="MTERF_sf"/>
</dbReference>
<dbReference type="AlphaFoldDB" id="A0A7J9F6R4"/>
<dbReference type="NCBIfam" id="TIGR00756">
    <property type="entry name" value="PPR"/>
    <property type="match status" value="5"/>
</dbReference>
<name>A0A7J9F6R4_9ROSI</name>
<keyword evidence="8" id="KW-1185">Reference proteome</keyword>
<protein>
    <recommendedName>
        <fullName evidence="9">Pentatricopeptide repeat-containing protein</fullName>
    </recommendedName>
</protein>
<evidence type="ECO:0008006" key="9">
    <source>
        <dbReference type="Google" id="ProtNLM"/>
    </source>
</evidence>
<proteinExistence type="inferred from homology"/>
<dbReference type="InterPro" id="IPR044645">
    <property type="entry name" value="DG1/EMB2279-like"/>
</dbReference>
<comment type="caution">
    <text evidence="7">The sequence shown here is derived from an EMBL/GenBank/DDBJ whole genome shotgun (WGS) entry which is preliminary data.</text>
</comment>
<dbReference type="Pfam" id="PF13812">
    <property type="entry name" value="PPR_3"/>
    <property type="match status" value="1"/>
</dbReference>
<dbReference type="InterPro" id="IPR002885">
    <property type="entry name" value="PPR_rpt"/>
</dbReference>
<sequence length="1159" mass="133143">MGIFSFESNRIYTSVSSPKPFPASGFFSCWRPTSRVALWSKNPSKKKRKFALRVVNSGGGVLEKEFEFKPSFDEYLKTMESVREKKQSFKSNRGKSSRNFGENENMSKIEHNDVKMKSEGAVRARSKKALLVKSEDDDVKALRDNPQVSRIQTEERTKESAKLRKCDSNSESYEDNVNLIKFGGFSKEVKMSKVFKYNEVNSKNEGIRRTRSRKGFVEEGEDDDLKIERTAFKNFEESNDIVNKPRVSKMEMEERIQKLAKSLNGADIDMPEWMFSKMMRSAKIKFSDYCILRVIQVLGKLGNWRRVLQVIEWLEVRERFKSHRLRHIYTTALDVLGKARRPVEALNLFRSMQQQMASYPDIVAYHSIAVTLGQAGHMTELFDVIDSMRSPPKKKFKTGPLGKWDPRLEPDIVVYNAVLNACARRKQWEGAFWVLQQLKQQHLLPSTTTYGLVMEVMFECGKYNLVHEFFRKMDKACIPNALTYRVLVNTLWKEDRIDEAVSVVQVMEKRGIVGSAALYYDLARCLCSAGRCQEALMQIEKICKVASKPLVVTYTGLIQACLDSGNIENGVYIFNQMQKYCSPNLVTCNIMLKAYLDHGLFDEAKELFQKMSKDANEMSSKCNDLNGVVADSYTFNIMLDACVQRNRWDEFEHVYGRMLCHGFHFNAKRHLRMILDAARAGKGELLETTWEEIARAERTPPLSLIKERFCMKLEKNDYASAVSCITIHPASELQALSKSVWLNLYKDNASRFQQETIIGLVEEVDMIIGKSESPNPVLDNLLASSKQILRTGLGLERLAFGDGADDFTAKILLLNIPFLDSNFLKKWQIGISKFGNLGISPVGICNVLALSRRFRIDPDLFLNRVGVLKDLGFNGAVLTRVLERFPRIIMMKEDDLCEKIGFLEGIGISRYGIERVFHLFPEVLGLDVENRLKPLLDEFLELGFSENMIRDEIIKDSRVLSMELGEMSRCLGLLKTLKCRAPIKDKIFSEGEFRAGFEVKLRVDCLCKQGLIHREAFKILWKEPRLILYEVEEIEKKIDFLVKTMNYKVGCLAEVPEYLGANFDKQILPRYNVVEYLRSQGALEFDVGLKSLIKPSRLRFYNLYVKPYPECEKMFGRFAEGAAIQGRHPVGMWKLFKPQKYAESKEDVNNMKSFMEPLV</sequence>
<feature type="repeat" description="PPR" evidence="5">
    <location>
        <begin position="480"/>
        <end position="514"/>
    </location>
</feature>
<dbReference type="GO" id="GO:0006353">
    <property type="term" value="P:DNA-templated transcription termination"/>
    <property type="evidence" value="ECO:0007669"/>
    <property type="project" value="UniProtKB-KW"/>
</dbReference>
<organism evidence="7 8">
    <name type="scientific">Gossypium trilobum</name>
    <dbReference type="NCBI Taxonomy" id="34281"/>
    <lineage>
        <taxon>Eukaryota</taxon>
        <taxon>Viridiplantae</taxon>
        <taxon>Streptophyta</taxon>
        <taxon>Embryophyta</taxon>
        <taxon>Tracheophyta</taxon>
        <taxon>Spermatophyta</taxon>
        <taxon>Magnoliopsida</taxon>
        <taxon>eudicotyledons</taxon>
        <taxon>Gunneridae</taxon>
        <taxon>Pentapetalae</taxon>
        <taxon>rosids</taxon>
        <taxon>malvids</taxon>
        <taxon>Malvales</taxon>
        <taxon>Malvaceae</taxon>
        <taxon>Malvoideae</taxon>
        <taxon>Gossypium</taxon>
    </lineage>
</organism>
<reference evidence="7 8" key="1">
    <citation type="journal article" date="2019" name="Genome Biol. Evol.">
        <title>Insights into the evolution of the New World diploid cottons (Gossypium, subgenus Houzingenia) based on genome sequencing.</title>
        <authorList>
            <person name="Grover C.E."/>
            <person name="Arick M.A. 2nd"/>
            <person name="Thrash A."/>
            <person name="Conover J.L."/>
            <person name="Sanders W.S."/>
            <person name="Peterson D.G."/>
            <person name="Frelichowski J.E."/>
            <person name="Scheffler J.A."/>
            <person name="Scheffler B.E."/>
            <person name="Wendel J.F."/>
        </authorList>
    </citation>
    <scope>NUCLEOTIDE SEQUENCE [LARGE SCALE GENOMIC DNA]</scope>
    <source>
        <strain evidence="7">8</strain>
        <tissue evidence="7">Leaf</tissue>
    </source>
</reference>
<evidence type="ECO:0000256" key="6">
    <source>
        <dbReference type="SAM" id="MobiDB-lite"/>
    </source>
</evidence>
<keyword evidence="2" id="KW-0806">Transcription termination</keyword>
<evidence type="ECO:0000256" key="2">
    <source>
        <dbReference type="ARBA" id="ARBA00022472"/>
    </source>
</evidence>
<comment type="similarity">
    <text evidence="1">Belongs to the mTERF family.</text>
</comment>
<dbReference type="Gene3D" id="1.25.70.10">
    <property type="entry name" value="Transcription termination factor 3, mitochondrial"/>
    <property type="match status" value="1"/>
</dbReference>